<dbReference type="GO" id="GO:0043190">
    <property type="term" value="C:ATP-binding cassette (ABC) transporter complex"/>
    <property type="evidence" value="ECO:0007669"/>
    <property type="project" value="InterPro"/>
</dbReference>
<feature type="transmembrane region" description="Helical" evidence="2">
    <location>
        <begin position="346"/>
        <end position="367"/>
    </location>
</feature>
<evidence type="ECO:0000313" key="5">
    <source>
        <dbReference type="Proteomes" id="UP000519439"/>
    </source>
</evidence>
<keyword evidence="2" id="KW-0997">Cell inner membrane</keyword>
<dbReference type="SUPFAM" id="SSF52091">
    <property type="entry name" value="SpoIIaa-like"/>
    <property type="match status" value="1"/>
</dbReference>
<protein>
    <submittedName>
        <fullName evidence="4">Phospholipid/cholesterol/gamma-HCH transport system permease protein</fullName>
    </submittedName>
</protein>
<feature type="transmembrane region" description="Helical" evidence="2">
    <location>
        <begin position="195"/>
        <end position="218"/>
    </location>
</feature>
<proteinExistence type="inferred from homology"/>
<gene>
    <name evidence="4" type="ORF">GGR34_001399</name>
</gene>
<evidence type="ECO:0000256" key="2">
    <source>
        <dbReference type="RuleBase" id="RU362044"/>
    </source>
</evidence>
<sequence length="369" mass="39404">MTLDRAGQGTTIRLAGPWTALYGQRVEALVAEIAAEADLFPVVFDLSEVDRLDTLGAWTLDRARHELSARGQAEFANASAEQKILLDEAAYRDFSGEPKPRHSRVVDFLVDVGQSVAGAGKDLVGGVGFLGELVAAMVRVIVHPRRFRGTAVVNQLEQIAYRGVPIIVLISFLVGCIVSQQGIFQLVKFGATPFVIDLIGILVLRELGVLLTSIMVAGRSGSAFTAEIGSMKMREEIDALRVMGLDPIEVLIVPRVLALIIGLPLLTFIASVAALVGGGLTTWIYGDISPDIFLDRLRSAIGMNTFLVGLIKAPFMAVVIGIIATLEGLAVAGSAESLGRHVTSSVVKAIFMVIVLDGLFAMFFAAINY</sequence>
<accession>A0A7W6N7K3</accession>
<dbReference type="InterPro" id="IPR036513">
    <property type="entry name" value="STAS_dom_sf"/>
</dbReference>
<dbReference type="RefSeq" id="WP_035458993.1">
    <property type="nucleotide sequence ID" value="NZ_JACIDC010000004.1"/>
</dbReference>
<name>A0A7W6N7K3_9HYPH</name>
<keyword evidence="2" id="KW-1003">Cell membrane</keyword>
<comment type="function">
    <text evidence="1">Could be part of an ABC transporter complex.</text>
</comment>
<keyword evidence="2" id="KW-1133">Transmembrane helix</keyword>
<comment type="similarity">
    <text evidence="2">Belongs to the MlaE permease family.</text>
</comment>
<feature type="transmembrane region" description="Helical" evidence="2">
    <location>
        <begin position="267"/>
        <end position="285"/>
    </location>
</feature>
<evidence type="ECO:0000259" key="3">
    <source>
        <dbReference type="PROSITE" id="PS50801"/>
    </source>
</evidence>
<dbReference type="PANTHER" id="PTHR30188:SF3">
    <property type="entry name" value="ABC TRANSPORTER PERMEASE"/>
    <property type="match status" value="1"/>
</dbReference>
<keyword evidence="2" id="KW-0472">Membrane</keyword>
<organism evidence="4 5">
    <name type="scientific">Microvirga flocculans</name>
    <dbReference type="NCBI Taxonomy" id="217168"/>
    <lineage>
        <taxon>Bacteria</taxon>
        <taxon>Pseudomonadati</taxon>
        <taxon>Pseudomonadota</taxon>
        <taxon>Alphaproteobacteria</taxon>
        <taxon>Hyphomicrobiales</taxon>
        <taxon>Methylobacteriaceae</taxon>
        <taxon>Microvirga</taxon>
    </lineage>
</organism>
<reference evidence="4 5" key="1">
    <citation type="submission" date="2020-08" db="EMBL/GenBank/DDBJ databases">
        <title>Genomic Encyclopedia of Type Strains, Phase IV (KMG-IV): sequencing the most valuable type-strain genomes for metagenomic binning, comparative biology and taxonomic classification.</title>
        <authorList>
            <person name="Goeker M."/>
        </authorList>
    </citation>
    <scope>NUCLEOTIDE SEQUENCE [LARGE SCALE GENOMIC DNA]</scope>
    <source>
        <strain evidence="4 5">DSM 15743</strain>
    </source>
</reference>
<dbReference type="Proteomes" id="UP000519439">
    <property type="component" value="Unassembled WGS sequence"/>
</dbReference>
<dbReference type="Gene3D" id="3.30.750.24">
    <property type="entry name" value="STAS domain"/>
    <property type="match status" value="1"/>
</dbReference>
<dbReference type="InterPro" id="IPR002645">
    <property type="entry name" value="STAS_dom"/>
</dbReference>
<keyword evidence="5" id="KW-1185">Reference proteome</keyword>
<dbReference type="InterPro" id="IPR003453">
    <property type="entry name" value="ABC_MlaE_roteobac"/>
</dbReference>
<comment type="subcellular location">
    <subcellularLocation>
        <location evidence="2">Cell inner membrane</location>
        <topology evidence="2">Multi-pass membrane protein</topology>
    </subcellularLocation>
</comment>
<dbReference type="InterPro" id="IPR030802">
    <property type="entry name" value="Permease_MalE"/>
</dbReference>
<dbReference type="EMBL" id="JACIDC010000004">
    <property type="protein sequence ID" value="MBB4039752.1"/>
    <property type="molecule type" value="Genomic_DNA"/>
</dbReference>
<evidence type="ECO:0000313" key="4">
    <source>
        <dbReference type="EMBL" id="MBB4039752.1"/>
    </source>
</evidence>
<dbReference type="GO" id="GO:0005548">
    <property type="term" value="F:phospholipid transporter activity"/>
    <property type="evidence" value="ECO:0007669"/>
    <property type="project" value="TreeGrafter"/>
</dbReference>
<dbReference type="Pfam" id="PF02405">
    <property type="entry name" value="MlaE"/>
    <property type="match status" value="1"/>
</dbReference>
<dbReference type="NCBIfam" id="TIGR00056">
    <property type="entry name" value="MlaE family lipid ABC transporter permease subunit"/>
    <property type="match status" value="1"/>
</dbReference>
<feature type="domain" description="STAS" evidence="3">
    <location>
        <begin position="1"/>
        <end position="71"/>
    </location>
</feature>
<comment type="caution">
    <text evidence="4">The sequence shown here is derived from an EMBL/GenBank/DDBJ whole genome shotgun (WGS) entry which is preliminary data.</text>
</comment>
<dbReference type="PROSITE" id="PS50801">
    <property type="entry name" value="STAS"/>
    <property type="match status" value="1"/>
</dbReference>
<dbReference type="PANTHER" id="PTHR30188">
    <property type="entry name" value="ABC TRANSPORTER PERMEASE PROTEIN-RELATED"/>
    <property type="match status" value="1"/>
</dbReference>
<evidence type="ECO:0000256" key="1">
    <source>
        <dbReference type="ARBA" id="ARBA00003787"/>
    </source>
</evidence>
<feature type="transmembrane region" description="Helical" evidence="2">
    <location>
        <begin position="123"/>
        <end position="142"/>
    </location>
</feature>
<keyword evidence="2" id="KW-0812">Transmembrane</keyword>
<feature type="transmembrane region" description="Helical" evidence="2">
    <location>
        <begin position="163"/>
        <end position="183"/>
    </location>
</feature>
<feature type="transmembrane region" description="Helical" evidence="2">
    <location>
        <begin position="306"/>
        <end position="326"/>
    </location>
</feature>
<dbReference type="AlphaFoldDB" id="A0A7W6N7K3"/>